<evidence type="ECO:0000259" key="5">
    <source>
        <dbReference type="PROSITE" id="PS50977"/>
    </source>
</evidence>
<dbReference type="RefSeq" id="WP_146647005.1">
    <property type="nucleotide sequence ID" value="NZ_CP012333.1"/>
</dbReference>
<keyword evidence="2 4" id="KW-0238">DNA-binding</keyword>
<dbReference type="InterPro" id="IPR009057">
    <property type="entry name" value="Homeodomain-like_sf"/>
</dbReference>
<dbReference type="AlphaFoldDB" id="A0A0K1PPY1"/>
<dbReference type="GO" id="GO:0045892">
    <property type="term" value="P:negative regulation of DNA-templated transcription"/>
    <property type="evidence" value="ECO:0007669"/>
    <property type="project" value="InterPro"/>
</dbReference>
<dbReference type="InterPro" id="IPR004111">
    <property type="entry name" value="Repressor_TetR_C"/>
</dbReference>
<proteinExistence type="predicted"/>
<dbReference type="Pfam" id="PF00440">
    <property type="entry name" value="TetR_N"/>
    <property type="match status" value="1"/>
</dbReference>
<accession>A0A0K1PPY1</accession>
<dbReference type="PANTHER" id="PTHR30055">
    <property type="entry name" value="HTH-TYPE TRANSCRIPTIONAL REGULATOR RUTR"/>
    <property type="match status" value="1"/>
</dbReference>
<dbReference type="InterPro" id="IPR001647">
    <property type="entry name" value="HTH_TetR"/>
</dbReference>
<dbReference type="SUPFAM" id="SSF48498">
    <property type="entry name" value="Tetracyclin repressor-like, C-terminal domain"/>
    <property type="match status" value="1"/>
</dbReference>
<feature type="domain" description="HTH tetR-type" evidence="5">
    <location>
        <begin position="15"/>
        <end position="75"/>
    </location>
</feature>
<dbReference type="GO" id="GO:0003700">
    <property type="term" value="F:DNA-binding transcription factor activity"/>
    <property type="evidence" value="ECO:0007669"/>
    <property type="project" value="TreeGrafter"/>
</dbReference>
<evidence type="ECO:0000313" key="7">
    <source>
        <dbReference type="Proteomes" id="UP000064967"/>
    </source>
</evidence>
<organism evidence="6 7">
    <name type="scientific">Labilithrix luteola</name>
    <dbReference type="NCBI Taxonomy" id="1391654"/>
    <lineage>
        <taxon>Bacteria</taxon>
        <taxon>Pseudomonadati</taxon>
        <taxon>Myxococcota</taxon>
        <taxon>Polyangia</taxon>
        <taxon>Polyangiales</taxon>
        <taxon>Labilitrichaceae</taxon>
        <taxon>Labilithrix</taxon>
    </lineage>
</organism>
<dbReference type="EMBL" id="CP012333">
    <property type="protein sequence ID" value="AKU95577.1"/>
    <property type="molecule type" value="Genomic_DNA"/>
</dbReference>
<dbReference type="PRINTS" id="PR00455">
    <property type="entry name" value="HTHTETR"/>
</dbReference>
<dbReference type="GO" id="GO:0000976">
    <property type="term" value="F:transcription cis-regulatory region binding"/>
    <property type="evidence" value="ECO:0007669"/>
    <property type="project" value="TreeGrafter"/>
</dbReference>
<keyword evidence="7" id="KW-1185">Reference proteome</keyword>
<name>A0A0K1PPY1_9BACT</name>
<gene>
    <name evidence="6" type="ORF">AKJ09_02241</name>
</gene>
<evidence type="ECO:0000256" key="1">
    <source>
        <dbReference type="ARBA" id="ARBA00023015"/>
    </source>
</evidence>
<dbReference type="Proteomes" id="UP000064967">
    <property type="component" value="Chromosome"/>
</dbReference>
<dbReference type="InterPro" id="IPR036271">
    <property type="entry name" value="Tet_transcr_reg_TetR-rel_C_sf"/>
</dbReference>
<evidence type="ECO:0000256" key="4">
    <source>
        <dbReference type="PROSITE-ProRule" id="PRU00335"/>
    </source>
</evidence>
<feature type="DNA-binding region" description="H-T-H motif" evidence="4">
    <location>
        <begin position="38"/>
        <end position="57"/>
    </location>
</feature>
<keyword evidence="3" id="KW-0804">Transcription</keyword>
<evidence type="ECO:0000256" key="2">
    <source>
        <dbReference type="ARBA" id="ARBA00023125"/>
    </source>
</evidence>
<dbReference type="PATRIC" id="fig|1391654.3.peg.2260"/>
<protein>
    <submittedName>
        <fullName evidence="6">Transcriptional regulator, TetR family</fullName>
    </submittedName>
</protein>
<sequence length="187" mass="20673">MKAQTRGRPRADQPKLSRDQILDAALALLAEAGLAALTMRSLARRLGVDPMAVYHYFADKDELLTAAAERSFASLRPRMPADGDWQARLRGLARAYLRTVLRSRELLLYVTGAGRVSAPFDEHFFSAIAPLGLSDRDQRTCRDALVDLLHGISLAGEGHDPDPQLDVLFLGMRALASEKAKAKEHRR</sequence>
<dbReference type="Pfam" id="PF02909">
    <property type="entry name" value="TetR_C_1"/>
    <property type="match status" value="1"/>
</dbReference>
<dbReference type="Gene3D" id="1.10.357.10">
    <property type="entry name" value="Tetracycline Repressor, domain 2"/>
    <property type="match status" value="1"/>
</dbReference>
<keyword evidence="1" id="KW-0805">Transcription regulation</keyword>
<dbReference type="KEGG" id="llu:AKJ09_02241"/>
<dbReference type="SUPFAM" id="SSF46689">
    <property type="entry name" value="Homeodomain-like"/>
    <property type="match status" value="1"/>
</dbReference>
<dbReference type="PANTHER" id="PTHR30055:SF151">
    <property type="entry name" value="TRANSCRIPTIONAL REGULATORY PROTEIN"/>
    <property type="match status" value="1"/>
</dbReference>
<evidence type="ECO:0000256" key="3">
    <source>
        <dbReference type="ARBA" id="ARBA00023163"/>
    </source>
</evidence>
<dbReference type="STRING" id="1391654.AKJ09_02241"/>
<dbReference type="PROSITE" id="PS50977">
    <property type="entry name" value="HTH_TETR_2"/>
    <property type="match status" value="1"/>
</dbReference>
<dbReference type="InterPro" id="IPR050109">
    <property type="entry name" value="HTH-type_TetR-like_transc_reg"/>
</dbReference>
<reference evidence="6 7" key="1">
    <citation type="submission" date="2015-08" db="EMBL/GenBank/DDBJ databases">
        <authorList>
            <person name="Babu N.S."/>
            <person name="Beckwith C.J."/>
            <person name="Beseler K.G."/>
            <person name="Brison A."/>
            <person name="Carone J.V."/>
            <person name="Caskin T.P."/>
            <person name="Diamond M."/>
            <person name="Durham M.E."/>
            <person name="Foxe J.M."/>
            <person name="Go M."/>
            <person name="Henderson B.A."/>
            <person name="Jones I.B."/>
            <person name="McGettigan J.A."/>
            <person name="Micheletti S.J."/>
            <person name="Nasrallah M.E."/>
            <person name="Ortiz D."/>
            <person name="Piller C.R."/>
            <person name="Privatt S.R."/>
            <person name="Schneider S.L."/>
            <person name="Sharp S."/>
            <person name="Smith T.C."/>
            <person name="Stanton J.D."/>
            <person name="Ullery H.E."/>
            <person name="Wilson R.J."/>
            <person name="Serrano M.G."/>
            <person name="Buck G."/>
            <person name="Lee V."/>
            <person name="Wang Y."/>
            <person name="Carvalho R."/>
            <person name="Voegtly L."/>
            <person name="Shi R."/>
            <person name="Duckworth R."/>
            <person name="Johnson A."/>
            <person name="Loviza R."/>
            <person name="Walstead R."/>
            <person name="Shah Z."/>
            <person name="Kiflezghi M."/>
            <person name="Wade K."/>
            <person name="Ball S.L."/>
            <person name="Bradley K.W."/>
            <person name="Asai D.J."/>
            <person name="Bowman C.A."/>
            <person name="Russell D.A."/>
            <person name="Pope W.H."/>
            <person name="Jacobs-Sera D."/>
            <person name="Hendrix R.W."/>
            <person name="Hatfull G.F."/>
        </authorList>
    </citation>
    <scope>NUCLEOTIDE SEQUENCE [LARGE SCALE GENOMIC DNA]</scope>
    <source>
        <strain evidence="6 7">DSM 27648</strain>
    </source>
</reference>
<dbReference type="OrthoDB" id="329481at2"/>
<evidence type="ECO:0000313" key="6">
    <source>
        <dbReference type="EMBL" id="AKU95577.1"/>
    </source>
</evidence>